<dbReference type="Gene3D" id="3.10.10.10">
    <property type="entry name" value="HIV Type 1 Reverse Transcriptase, subunit A, domain 1"/>
    <property type="match status" value="1"/>
</dbReference>
<dbReference type="PANTHER" id="PTHR33050:SF7">
    <property type="entry name" value="RIBONUCLEASE H"/>
    <property type="match status" value="1"/>
</dbReference>
<dbReference type="AlphaFoldDB" id="A0A9Q1BLE0"/>
<comment type="caution">
    <text evidence="1">The sequence shown here is derived from an EMBL/GenBank/DDBJ whole genome shotgun (WGS) entry which is preliminary data.</text>
</comment>
<keyword evidence="2" id="KW-1185">Reference proteome</keyword>
<reference evidence="1" key="1">
    <citation type="submission" date="2021-10" db="EMBL/GenBank/DDBJ databases">
        <title>Tropical sea cucumber genome reveals ecological adaptation and Cuvierian tubules defense mechanism.</title>
        <authorList>
            <person name="Chen T."/>
        </authorList>
    </citation>
    <scope>NUCLEOTIDE SEQUENCE</scope>
    <source>
        <strain evidence="1">Nanhai2018</strain>
        <tissue evidence="1">Muscle</tissue>
    </source>
</reference>
<gene>
    <name evidence="1" type="ORF">HOLleu_31129</name>
</gene>
<accession>A0A9Q1BLE0</accession>
<sequence>METLATIIPTLMVSMWAASLELNDAYLHIPIAPASRRFLALEYQGETFKFTALPFSLSKSPGSSPGSQGQSSPSCCIAAYCSLLTWTTGSSWGTRRLEVRATVTLLTHSGWVINWEKSRPIPSQSLTYLGAQLDMAQGRAFPSEERITSLNLALDGLLRTPWSPPESGSRCWAFWRALSTSCPSAVCT</sequence>
<dbReference type="InterPro" id="IPR052055">
    <property type="entry name" value="Hepadnavirus_pol/RT"/>
</dbReference>
<dbReference type="EMBL" id="JAIZAY010000015">
    <property type="protein sequence ID" value="KAJ8028792.1"/>
    <property type="molecule type" value="Genomic_DNA"/>
</dbReference>
<dbReference type="OrthoDB" id="10068174at2759"/>
<evidence type="ECO:0000313" key="2">
    <source>
        <dbReference type="Proteomes" id="UP001152320"/>
    </source>
</evidence>
<dbReference type="PANTHER" id="PTHR33050">
    <property type="entry name" value="REVERSE TRANSCRIPTASE DOMAIN-CONTAINING PROTEIN"/>
    <property type="match status" value="1"/>
</dbReference>
<dbReference type="Gene3D" id="3.30.70.270">
    <property type="match status" value="1"/>
</dbReference>
<name>A0A9Q1BLE0_HOLLE</name>
<dbReference type="SUPFAM" id="SSF56672">
    <property type="entry name" value="DNA/RNA polymerases"/>
    <property type="match status" value="1"/>
</dbReference>
<evidence type="ECO:0000313" key="1">
    <source>
        <dbReference type="EMBL" id="KAJ8028792.1"/>
    </source>
</evidence>
<proteinExistence type="predicted"/>
<dbReference type="Proteomes" id="UP001152320">
    <property type="component" value="Chromosome 15"/>
</dbReference>
<protein>
    <submittedName>
        <fullName evidence="1">Uncharacterized protein</fullName>
    </submittedName>
</protein>
<dbReference type="InterPro" id="IPR043502">
    <property type="entry name" value="DNA/RNA_pol_sf"/>
</dbReference>
<dbReference type="InterPro" id="IPR043128">
    <property type="entry name" value="Rev_trsase/Diguanyl_cyclase"/>
</dbReference>
<organism evidence="1 2">
    <name type="scientific">Holothuria leucospilota</name>
    <name type="common">Black long sea cucumber</name>
    <name type="synonym">Mertensiothuria leucospilota</name>
    <dbReference type="NCBI Taxonomy" id="206669"/>
    <lineage>
        <taxon>Eukaryota</taxon>
        <taxon>Metazoa</taxon>
        <taxon>Echinodermata</taxon>
        <taxon>Eleutherozoa</taxon>
        <taxon>Echinozoa</taxon>
        <taxon>Holothuroidea</taxon>
        <taxon>Aspidochirotacea</taxon>
        <taxon>Aspidochirotida</taxon>
        <taxon>Holothuriidae</taxon>
        <taxon>Holothuria</taxon>
    </lineage>
</organism>